<name>A0A9D4S230_DREPO</name>
<reference evidence="1" key="1">
    <citation type="journal article" date="2019" name="bioRxiv">
        <title>The Genome of the Zebra Mussel, Dreissena polymorpha: A Resource for Invasive Species Research.</title>
        <authorList>
            <person name="McCartney M.A."/>
            <person name="Auch B."/>
            <person name="Kono T."/>
            <person name="Mallez S."/>
            <person name="Zhang Y."/>
            <person name="Obille A."/>
            <person name="Becker A."/>
            <person name="Abrahante J.E."/>
            <person name="Garbe J."/>
            <person name="Badalamenti J.P."/>
            <person name="Herman A."/>
            <person name="Mangelson H."/>
            <person name="Liachko I."/>
            <person name="Sullivan S."/>
            <person name="Sone E.D."/>
            <person name="Koren S."/>
            <person name="Silverstein K.A.T."/>
            <person name="Beckman K.B."/>
            <person name="Gohl D.M."/>
        </authorList>
    </citation>
    <scope>NUCLEOTIDE SEQUENCE</scope>
    <source>
        <strain evidence="1">Duluth1</strain>
        <tissue evidence="1">Whole animal</tissue>
    </source>
</reference>
<reference evidence="1" key="2">
    <citation type="submission" date="2020-11" db="EMBL/GenBank/DDBJ databases">
        <authorList>
            <person name="McCartney M.A."/>
            <person name="Auch B."/>
            <person name="Kono T."/>
            <person name="Mallez S."/>
            <person name="Becker A."/>
            <person name="Gohl D.M."/>
            <person name="Silverstein K.A.T."/>
            <person name="Koren S."/>
            <person name="Bechman K.B."/>
            <person name="Herman A."/>
            <person name="Abrahante J.E."/>
            <person name="Garbe J."/>
        </authorList>
    </citation>
    <scope>NUCLEOTIDE SEQUENCE</scope>
    <source>
        <strain evidence="1">Duluth1</strain>
        <tissue evidence="1">Whole animal</tissue>
    </source>
</reference>
<gene>
    <name evidence="1" type="ORF">DPMN_013082</name>
</gene>
<keyword evidence="2" id="KW-1185">Reference proteome</keyword>
<evidence type="ECO:0000313" key="2">
    <source>
        <dbReference type="Proteomes" id="UP000828390"/>
    </source>
</evidence>
<sequence length="97" mass="10552">MELAFATTDGLPSPGILSSRQANVTTSTVPSSAESIQIHHSDVLQDTAYLIQQLNPLLLLGRPGFISKPAMPLPDRNEDHDLTFNQAQHISGKQFIT</sequence>
<evidence type="ECO:0000313" key="1">
    <source>
        <dbReference type="EMBL" id="KAH3889036.1"/>
    </source>
</evidence>
<protein>
    <submittedName>
        <fullName evidence="1">Uncharacterized protein</fullName>
    </submittedName>
</protein>
<dbReference type="AlphaFoldDB" id="A0A9D4S230"/>
<proteinExistence type="predicted"/>
<dbReference type="Proteomes" id="UP000828390">
    <property type="component" value="Unassembled WGS sequence"/>
</dbReference>
<comment type="caution">
    <text evidence="1">The sequence shown here is derived from an EMBL/GenBank/DDBJ whole genome shotgun (WGS) entry which is preliminary data.</text>
</comment>
<accession>A0A9D4S230</accession>
<organism evidence="1 2">
    <name type="scientific">Dreissena polymorpha</name>
    <name type="common">Zebra mussel</name>
    <name type="synonym">Mytilus polymorpha</name>
    <dbReference type="NCBI Taxonomy" id="45954"/>
    <lineage>
        <taxon>Eukaryota</taxon>
        <taxon>Metazoa</taxon>
        <taxon>Spiralia</taxon>
        <taxon>Lophotrochozoa</taxon>
        <taxon>Mollusca</taxon>
        <taxon>Bivalvia</taxon>
        <taxon>Autobranchia</taxon>
        <taxon>Heteroconchia</taxon>
        <taxon>Euheterodonta</taxon>
        <taxon>Imparidentia</taxon>
        <taxon>Neoheterodontei</taxon>
        <taxon>Myida</taxon>
        <taxon>Dreissenoidea</taxon>
        <taxon>Dreissenidae</taxon>
        <taxon>Dreissena</taxon>
    </lineage>
</organism>
<dbReference type="EMBL" id="JAIWYP010000001">
    <property type="protein sequence ID" value="KAH3889036.1"/>
    <property type="molecule type" value="Genomic_DNA"/>
</dbReference>